<comment type="caution">
    <text evidence="1">The sequence shown here is derived from an EMBL/GenBank/DDBJ whole genome shotgun (WGS) entry which is preliminary data.</text>
</comment>
<accession>A0ABN9Y254</accession>
<proteinExistence type="predicted"/>
<evidence type="ECO:0000313" key="2">
    <source>
        <dbReference type="Proteomes" id="UP001189429"/>
    </source>
</evidence>
<reference evidence="1" key="1">
    <citation type="submission" date="2023-10" db="EMBL/GenBank/DDBJ databases">
        <authorList>
            <person name="Chen Y."/>
            <person name="Shah S."/>
            <person name="Dougan E. K."/>
            <person name="Thang M."/>
            <person name="Chan C."/>
        </authorList>
    </citation>
    <scope>NUCLEOTIDE SEQUENCE [LARGE SCALE GENOMIC DNA]</scope>
</reference>
<keyword evidence="2" id="KW-1185">Reference proteome</keyword>
<sequence length="694" mass="69242">ALLVHDRRSPAAQGPVDHVAAATEPLLDYFEYGRLALGDDDVRELRGQPPAGEDPPLWEPTARLLSGPAQTSSLQGGCAPGMEGMASQVDREALHCIWEGVDPSTGAAATRTYVLRSLWGAPGVQQSGLDALLRAYAAAAACCRHLLGPEGPQLQALARLGAEQRSAQLRSEAAAFLARALPELAGALPAPEVSCAEVDAAGMAAAAPPGSSAAMLFVRVLFGGLACPETGTPLGAVAYGDSAFLARAASAGAAAATAPLTGELPTLAFWLAAAEGARSDEVRGALEGLLAADPGTFVALGHRPDLRVPLEPPRPPPDPLGLGSALDEAIRCSLAAGGGCRGSPLVAQAQGTAWTFDSGKVVFSSARTGYTVLQVPLGDPSMAAAEAPGGLVWVPASPCGAPCAGGLHVALSANPLTVSTWRQASAAAAAGAGPPRDGLAAGDDLRWLRTGGSSSGGAPPCGELLGEVALAGAAAPAPAAAPRGGAARRCVWVSGLPACGAADLAESLAVALGAHLVCLGPGACRGGPYPAASAVAAEAARRALDAADAGHEAVVVCDACSAPAEVLVALEGHAEFAASFSLLHVVSAVEPAIADLGAYPWSSARHPLLLSRTSRGWVDAVAVQALQPAGGRAAAAASGRLLRELRAGRAGAHVLHRPSALALAEAEGGAGWPAAPDWTDWGRRCVSSPCSRAS</sequence>
<organism evidence="1 2">
    <name type="scientific">Prorocentrum cordatum</name>
    <dbReference type="NCBI Taxonomy" id="2364126"/>
    <lineage>
        <taxon>Eukaryota</taxon>
        <taxon>Sar</taxon>
        <taxon>Alveolata</taxon>
        <taxon>Dinophyceae</taxon>
        <taxon>Prorocentrales</taxon>
        <taxon>Prorocentraceae</taxon>
        <taxon>Prorocentrum</taxon>
    </lineage>
</organism>
<evidence type="ECO:0000313" key="1">
    <source>
        <dbReference type="EMBL" id="CAK0906530.1"/>
    </source>
</evidence>
<protein>
    <submittedName>
        <fullName evidence="1">Uncharacterized protein</fullName>
    </submittedName>
</protein>
<feature type="non-terminal residue" evidence="1">
    <location>
        <position position="1"/>
    </location>
</feature>
<name>A0ABN9Y254_9DINO</name>
<gene>
    <name evidence="1" type="ORF">PCOR1329_LOCUS81812</name>
</gene>
<dbReference type="EMBL" id="CAUYUJ010021704">
    <property type="protein sequence ID" value="CAK0906530.1"/>
    <property type="molecule type" value="Genomic_DNA"/>
</dbReference>
<dbReference type="Proteomes" id="UP001189429">
    <property type="component" value="Unassembled WGS sequence"/>
</dbReference>